<dbReference type="InterPro" id="IPR027589">
    <property type="entry name" value="Choice_anch_B"/>
</dbReference>
<feature type="compositionally biased region" description="Basic and acidic residues" evidence="1">
    <location>
        <begin position="212"/>
        <end position="229"/>
    </location>
</feature>
<dbReference type="EMBL" id="KV784360">
    <property type="protein sequence ID" value="OEU14413.1"/>
    <property type="molecule type" value="Genomic_DNA"/>
</dbReference>
<dbReference type="InterPro" id="IPR013211">
    <property type="entry name" value="LVIVD"/>
</dbReference>
<sequence length="1051" mass="116356">MVTSMPINIDDSSNDSNSNDTVESSNTSTTIRIEDIDMNIIIESERFVSNVWLRYEQSNCSSWYNNYYSRVRRLSSSSNNHHSNNMNEQQPRRRRRKLLFQEMNKGMNGNGMKSRKGGMICICRLLHDLAKSSSIVIHDHGRRADGEDYGSSYDNDYGYDNYKDYYSGDRMLLPSSTLTSLTSLDSGSGSGSGSEGGNEGGSEGGSSITTKSTERKMTTETSLLRDKEAMPTTESKTNTDSTIDTNTDTIDTDTGIEINVDNYIAAVSAQTIEFESNCIYKNKKNQAFALRLKPIISKNFGNYICENIDLLVHIPLKTYYIKNKNNRNVFPEEGSDVWGWSYVNETSKDVREFIIWAVDIGNIFIEITDPIKPILIGSIPSGISAFVRDVKVLGNFAYMIDDNEAGDFNTEGLRIFDLTILLDIDVNPDMNSEYDKYSGINFTPDVISYNGNDAESGNTIDIAHNIVTNSDTNMIYLVGGSRFVASNRKYVEVCSGGLYMIDVSDPLQPKYVGCYGGDNYVHDAECVIYEGPDTEYVGHEICFCFNENSITIVDVTDKKKPRQLSKTRYKQKAYTHQGWLSSNQNYIIFNDEVDEIKRGFKTRTMVYDITNLTDPTNFQEYSASTNAVDHNLYVVNAQVQGYIKDVELIYQANYRAGLRVLKVNDYSTANFEEIGYFDMYPTNDDPDFVGAFSVYPFFNKSGRQTIVVSTVREGLFILKPNNTFTNILTPDTSSPTNNPTVLPSSVPSTIPSTIPTSFPSYVPTESPTNNPTVLPSSIPSSVPSSVPSTIPTSFPSYVPTDLPSTATMSPSVSPTDLPTDPPSTSPTALSSKSPTDSTTASPTALPTGLPSDSPSDSPTTSQTALPTDSPSDSPSNSPTTSPTTLPTDSPSDSPTDSPTTSPAFAPRGDCDNLTTYLYENRDNKDCNGWVAKRPKKRCKKKDSFRKNKKVRKFCPSVCKEKCKEAVAQNSIDSPATTSTSTSTSAPRGDCENLTTYLYENRDNKDCDGWVATKPNKRCKKNDFLQKNKKKNFVNSGSYFRFVLNACGSQGA</sequence>
<dbReference type="KEGG" id="fcy:FRACYDRAFT_240952"/>
<feature type="region of interest" description="Disordered" evidence="1">
    <location>
        <begin position="801"/>
        <end position="910"/>
    </location>
</feature>
<organism evidence="2 3">
    <name type="scientific">Fragilariopsis cylindrus CCMP1102</name>
    <dbReference type="NCBI Taxonomy" id="635003"/>
    <lineage>
        <taxon>Eukaryota</taxon>
        <taxon>Sar</taxon>
        <taxon>Stramenopiles</taxon>
        <taxon>Ochrophyta</taxon>
        <taxon>Bacillariophyta</taxon>
        <taxon>Bacillariophyceae</taxon>
        <taxon>Bacillariophycidae</taxon>
        <taxon>Bacillariales</taxon>
        <taxon>Bacillariaceae</taxon>
        <taxon>Fragilariopsis</taxon>
    </lineage>
</organism>
<dbReference type="AlphaFoldDB" id="A0A1E7F9A3"/>
<name>A0A1E7F9A3_9STRA</name>
<dbReference type="GO" id="GO:0005576">
    <property type="term" value="C:extracellular region"/>
    <property type="evidence" value="ECO:0007669"/>
    <property type="project" value="TreeGrafter"/>
</dbReference>
<feature type="compositionally biased region" description="Low complexity" evidence="1">
    <location>
        <begin position="729"/>
        <end position="760"/>
    </location>
</feature>
<evidence type="ECO:0000256" key="1">
    <source>
        <dbReference type="SAM" id="MobiDB-lite"/>
    </source>
</evidence>
<reference evidence="2 3" key="1">
    <citation type="submission" date="2016-09" db="EMBL/GenBank/DDBJ databases">
        <title>Extensive genetic diversity and differential bi-allelic expression allows diatom success in the polar Southern Ocean.</title>
        <authorList>
            <consortium name="DOE Joint Genome Institute"/>
            <person name="Mock T."/>
            <person name="Otillar R.P."/>
            <person name="Strauss J."/>
            <person name="Dupont C."/>
            <person name="Frickenhaus S."/>
            <person name="Maumus F."/>
            <person name="Mcmullan M."/>
            <person name="Sanges R."/>
            <person name="Schmutz J."/>
            <person name="Toseland A."/>
            <person name="Valas R."/>
            <person name="Veluchamy A."/>
            <person name="Ward B.J."/>
            <person name="Allen A."/>
            <person name="Barry K."/>
            <person name="Falciatore A."/>
            <person name="Ferrante M."/>
            <person name="Fortunato A.E."/>
            <person name="Gloeckner G."/>
            <person name="Gruber A."/>
            <person name="Hipkin R."/>
            <person name="Janech M."/>
            <person name="Kroth P."/>
            <person name="Leese F."/>
            <person name="Lindquist E."/>
            <person name="Lyon B.R."/>
            <person name="Martin J."/>
            <person name="Mayer C."/>
            <person name="Parker M."/>
            <person name="Quesneville H."/>
            <person name="Raymond J."/>
            <person name="Uhlig C."/>
            <person name="Valentin K.U."/>
            <person name="Worden A.Z."/>
            <person name="Armbrust E.V."/>
            <person name="Bowler C."/>
            <person name="Green B."/>
            <person name="Moulton V."/>
            <person name="Van Oosterhout C."/>
            <person name="Grigoriev I."/>
        </authorList>
    </citation>
    <scope>NUCLEOTIDE SEQUENCE [LARGE SCALE GENOMIC DNA]</scope>
    <source>
        <strain evidence="2 3">CCMP1102</strain>
    </source>
</reference>
<keyword evidence="3" id="KW-1185">Reference proteome</keyword>
<dbReference type="PANTHER" id="PTHR38787:SF3">
    <property type="entry name" value="REGULATORY P DOMAIN-CONTAINING PROTEIN"/>
    <property type="match status" value="1"/>
</dbReference>
<feature type="compositionally biased region" description="Low complexity" evidence="1">
    <location>
        <begin position="771"/>
        <end position="789"/>
    </location>
</feature>
<dbReference type="Pfam" id="PF08309">
    <property type="entry name" value="LVIVD"/>
    <property type="match status" value="2"/>
</dbReference>
<dbReference type="Proteomes" id="UP000095751">
    <property type="component" value="Unassembled WGS sequence"/>
</dbReference>
<protein>
    <recommendedName>
        <fullName evidence="4">Choice-of-anchor B domain-containing protein</fullName>
    </recommendedName>
</protein>
<accession>A0A1E7F9A3</accession>
<dbReference type="InParanoid" id="A0A1E7F9A3"/>
<evidence type="ECO:0000313" key="3">
    <source>
        <dbReference type="Proteomes" id="UP000095751"/>
    </source>
</evidence>
<feature type="region of interest" description="Disordered" evidence="1">
    <location>
        <begin position="75"/>
        <end position="94"/>
    </location>
</feature>
<dbReference type="PANTHER" id="PTHR38787">
    <property type="entry name" value="REGULATORY P DOMAIN-CONTAINING PROTEIN"/>
    <property type="match status" value="1"/>
</dbReference>
<feature type="compositionally biased region" description="Low complexity" evidence="1">
    <location>
        <begin position="10"/>
        <end position="27"/>
    </location>
</feature>
<feature type="compositionally biased region" description="Low complexity" evidence="1">
    <location>
        <begin position="238"/>
        <end position="249"/>
    </location>
</feature>
<gene>
    <name evidence="2" type="ORF">FRACYDRAFT_240952</name>
</gene>
<feature type="compositionally biased region" description="Low complexity" evidence="1">
    <location>
        <begin position="809"/>
        <end position="818"/>
    </location>
</feature>
<feature type="region of interest" description="Disordered" evidence="1">
    <location>
        <begin position="182"/>
        <end position="249"/>
    </location>
</feature>
<dbReference type="NCBIfam" id="TIGR04312">
    <property type="entry name" value="choice_anch_B"/>
    <property type="match status" value="1"/>
</dbReference>
<evidence type="ECO:0000313" key="2">
    <source>
        <dbReference type="EMBL" id="OEU14413.1"/>
    </source>
</evidence>
<feature type="compositionally biased region" description="Low complexity" evidence="1">
    <location>
        <begin position="75"/>
        <end position="85"/>
    </location>
</feature>
<proteinExistence type="predicted"/>
<evidence type="ECO:0008006" key="4">
    <source>
        <dbReference type="Google" id="ProtNLM"/>
    </source>
</evidence>
<dbReference type="OrthoDB" id="205277at2759"/>
<feature type="region of interest" description="Disordered" evidence="1">
    <location>
        <begin position="728"/>
        <end position="789"/>
    </location>
</feature>
<feature type="region of interest" description="Disordered" evidence="1">
    <location>
        <begin position="1"/>
        <end position="27"/>
    </location>
</feature>
<feature type="compositionally biased region" description="Low complexity" evidence="1">
    <location>
        <begin position="825"/>
        <end position="902"/>
    </location>
</feature>
<feature type="compositionally biased region" description="Gly residues" evidence="1">
    <location>
        <begin position="188"/>
        <end position="204"/>
    </location>
</feature>